<evidence type="ECO:0000256" key="2">
    <source>
        <dbReference type="ARBA" id="ARBA00022741"/>
    </source>
</evidence>
<comment type="similarity">
    <text evidence="5">Belongs to the protein kinase superfamily. Ser/Thr protein kinase family. GCN2 subfamily.</text>
</comment>
<accession>A0A9W9IA91</accession>
<keyword evidence="3" id="KW-0418">Kinase</keyword>
<dbReference type="Proteomes" id="UP001146351">
    <property type="component" value="Unassembled WGS sequence"/>
</dbReference>
<keyword evidence="4" id="KW-0067">ATP-binding</keyword>
<dbReference type="PROSITE" id="PS00108">
    <property type="entry name" value="PROTEIN_KINASE_ST"/>
    <property type="match status" value="1"/>
</dbReference>
<keyword evidence="6" id="KW-0732">Signal</keyword>
<feature type="domain" description="Protein kinase" evidence="7">
    <location>
        <begin position="116"/>
        <end position="401"/>
    </location>
</feature>
<keyword evidence="1" id="KW-0808">Transferase</keyword>
<sequence length="407" mass="46096">MQFPRGIRVNSPVLGLYWWLLIYLITCLPVDALPAQLDYALPSEPYHFETERPLSRRDSADLKNWDIYQKYKNRGKKAPEESISAKFVSSTIQASRKAVPNDPTSQIYTYNGRSLKVKNVVLGEGGDGIVYRGTLDDMPVAVKLSPDLSLAQAGAYMDDLKDSPYVIDQLGLFRAENFQTAKDRSREPKIFQVTPLMDSSLVDWIVKAKDGDYQQYHKSIAQQMLQGLVDMHKKGLAHRDFKPDNVFIRKQDGKMQAFVADLDRATDLVDTFSTGAGTQGYTPLEYMLGPSYDSKKGDVFAAAISVMVMLFSTQVQVRHPPLGWIRALWKAILDAQNPKWPNFRKETFAERIQRKVLLHDDFADLLPGMTKDMANVLSKALCPQKERFTAQEFMDELLPLLPFEPCG</sequence>
<dbReference type="SMART" id="SM00220">
    <property type="entry name" value="S_TKc"/>
    <property type="match status" value="1"/>
</dbReference>
<dbReference type="EMBL" id="JAPQKO010000003">
    <property type="protein sequence ID" value="KAJ5171978.1"/>
    <property type="molecule type" value="Genomic_DNA"/>
</dbReference>
<dbReference type="OrthoDB" id="10252171at2759"/>
<dbReference type="SUPFAM" id="SSF56112">
    <property type="entry name" value="Protein kinase-like (PK-like)"/>
    <property type="match status" value="1"/>
</dbReference>
<feature type="chain" id="PRO_5040955391" description="Protein kinase domain-containing protein" evidence="6">
    <location>
        <begin position="33"/>
        <end position="407"/>
    </location>
</feature>
<dbReference type="AlphaFoldDB" id="A0A9W9IA91"/>
<evidence type="ECO:0000256" key="1">
    <source>
        <dbReference type="ARBA" id="ARBA00022679"/>
    </source>
</evidence>
<dbReference type="InterPro" id="IPR008271">
    <property type="entry name" value="Ser/Thr_kinase_AS"/>
</dbReference>
<reference evidence="8" key="1">
    <citation type="submission" date="2022-11" db="EMBL/GenBank/DDBJ databases">
        <authorList>
            <person name="Petersen C."/>
        </authorList>
    </citation>
    <scope>NUCLEOTIDE SEQUENCE</scope>
    <source>
        <strain evidence="8">IBT 21917</strain>
    </source>
</reference>
<dbReference type="GO" id="GO:0005524">
    <property type="term" value="F:ATP binding"/>
    <property type="evidence" value="ECO:0007669"/>
    <property type="project" value="UniProtKB-KW"/>
</dbReference>
<gene>
    <name evidence="8" type="ORF">N7492_004571</name>
</gene>
<evidence type="ECO:0000256" key="3">
    <source>
        <dbReference type="ARBA" id="ARBA00022777"/>
    </source>
</evidence>
<keyword evidence="2" id="KW-0547">Nucleotide-binding</keyword>
<evidence type="ECO:0000313" key="9">
    <source>
        <dbReference type="Proteomes" id="UP001146351"/>
    </source>
</evidence>
<reference evidence="8" key="2">
    <citation type="journal article" date="2023" name="IMA Fungus">
        <title>Comparative genomic study of the Penicillium genus elucidates a diverse pangenome and 15 lateral gene transfer events.</title>
        <authorList>
            <person name="Petersen C."/>
            <person name="Sorensen T."/>
            <person name="Nielsen M.R."/>
            <person name="Sondergaard T.E."/>
            <person name="Sorensen J.L."/>
            <person name="Fitzpatrick D.A."/>
            <person name="Frisvad J.C."/>
            <person name="Nielsen K.L."/>
        </authorList>
    </citation>
    <scope>NUCLEOTIDE SEQUENCE</scope>
    <source>
        <strain evidence="8">IBT 21917</strain>
    </source>
</reference>
<evidence type="ECO:0000256" key="4">
    <source>
        <dbReference type="ARBA" id="ARBA00022840"/>
    </source>
</evidence>
<dbReference type="GO" id="GO:0005634">
    <property type="term" value="C:nucleus"/>
    <property type="evidence" value="ECO:0007669"/>
    <property type="project" value="TreeGrafter"/>
</dbReference>
<dbReference type="InterPro" id="IPR011009">
    <property type="entry name" value="Kinase-like_dom_sf"/>
</dbReference>
<dbReference type="Pfam" id="PF00069">
    <property type="entry name" value="Pkinase"/>
    <property type="match status" value="1"/>
</dbReference>
<proteinExistence type="inferred from homology"/>
<dbReference type="GO" id="GO:0004672">
    <property type="term" value="F:protein kinase activity"/>
    <property type="evidence" value="ECO:0007669"/>
    <property type="project" value="InterPro"/>
</dbReference>
<dbReference type="InterPro" id="IPR000719">
    <property type="entry name" value="Prot_kinase_dom"/>
</dbReference>
<dbReference type="PROSITE" id="PS50011">
    <property type="entry name" value="PROTEIN_KINASE_DOM"/>
    <property type="match status" value="1"/>
</dbReference>
<name>A0A9W9IA91_9EURO</name>
<evidence type="ECO:0000313" key="8">
    <source>
        <dbReference type="EMBL" id="KAJ5171978.1"/>
    </source>
</evidence>
<dbReference type="GO" id="GO:0005737">
    <property type="term" value="C:cytoplasm"/>
    <property type="evidence" value="ECO:0007669"/>
    <property type="project" value="TreeGrafter"/>
</dbReference>
<evidence type="ECO:0000256" key="6">
    <source>
        <dbReference type="SAM" id="SignalP"/>
    </source>
</evidence>
<dbReference type="InterPro" id="IPR050339">
    <property type="entry name" value="CC_SR_Kinase"/>
</dbReference>
<dbReference type="Gene3D" id="1.10.510.10">
    <property type="entry name" value="Transferase(Phosphotransferase) domain 1"/>
    <property type="match status" value="1"/>
</dbReference>
<keyword evidence="9" id="KW-1185">Reference proteome</keyword>
<dbReference type="PANTHER" id="PTHR11042">
    <property type="entry name" value="EUKARYOTIC TRANSLATION INITIATION FACTOR 2-ALPHA KINASE EIF2-ALPHA KINASE -RELATED"/>
    <property type="match status" value="1"/>
</dbReference>
<protein>
    <recommendedName>
        <fullName evidence="7">Protein kinase domain-containing protein</fullName>
    </recommendedName>
</protein>
<organism evidence="8 9">
    <name type="scientific">Penicillium capsulatum</name>
    <dbReference type="NCBI Taxonomy" id="69766"/>
    <lineage>
        <taxon>Eukaryota</taxon>
        <taxon>Fungi</taxon>
        <taxon>Dikarya</taxon>
        <taxon>Ascomycota</taxon>
        <taxon>Pezizomycotina</taxon>
        <taxon>Eurotiomycetes</taxon>
        <taxon>Eurotiomycetidae</taxon>
        <taxon>Eurotiales</taxon>
        <taxon>Aspergillaceae</taxon>
        <taxon>Penicillium</taxon>
    </lineage>
</organism>
<comment type="caution">
    <text evidence="8">The sequence shown here is derived from an EMBL/GenBank/DDBJ whole genome shotgun (WGS) entry which is preliminary data.</text>
</comment>
<evidence type="ECO:0000259" key="7">
    <source>
        <dbReference type="PROSITE" id="PS50011"/>
    </source>
</evidence>
<evidence type="ECO:0000256" key="5">
    <source>
        <dbReference type="ARBA" id="ARBA00037982"/>
    </source>
</evidence>
<feature type="signal peptide" evidence="6">
    <location>
        <begin position="1"/>
        <end position="32"/>
    </location>
</feature>